<keyword evidence="6" id="KW-1185">Reference proteome</keyword>
<reference evidence="5 6" key="1">
    <citation type="submission" date="2019-03" db="EMBL/GenBank/DDBJ databases">
        <authorList>
            <person name="Sebastian G."/>
            <person name="Baumann P."/>
            <person name="Ruckert C."/>
            <person name="Kalinowski J."/>
            <person name="Nebel B."/>
            <person name="Takors R."/>
            <person name="Blombach B."/>
        </authorList>
    </citation>
    <scope>NUCLEOTIDE SEQUENCE [LARGE SCALE GENOMIC DNA]</scope>
    <source>
        <strain evidence="5 6">DSM 1084</strain>
        <plasmid evidence="5 6">pDSM1084</plasmid>
    </source>
</reference>
<keyword evidence="5" id="KW-0614">Plasmid</keyword>
<dbReference type="PANTHER" id="PTHR30121:SF12">
    <property type="entry name" value="TYPE IV SECRETION SYSTEM PROTEIN CAGE"/>
    <property type="match status" value="1"/>
</dbReference>
<evidence type="ECO:0000256" key="1">
    <source>
        <dbReference type="ARBA" id="ARBA00006512"/>
    </source>
</evidence>
<dbReference type="RefSeq" id="WP_133158245.1">
    <property type="nucleotide sequence ID" value="NZ_CP037868.1"/>
</dbReference>
<dbReference type="AlphaFoldDB" id="A0A4P6X230"/>
<comment type="similarity">
    <text evidence="1">Belongs to the TrbE/VirB4 family.</text>
</comment>
<evidence type="ECO:0000313" key="5">
    <source>
        <dbReference type="EMBL" id="QBM30642.1"/>
    </source>
</evidence>
<dbReference type="InterPro" id="IPR051162">
    <property type="entry name" value="T4SS_component"/>
</dbReference>
<protein>
    <submittedName>
        <fullName evidence="5">Type IV secretion system protein virB4</fullName>
    </submittedName>
</protein>
<dbReference type="InterPro" id="IPR027417">
    <property type="entry name" value="P-loop_NTPase"/>
</dbReference>
<geneLocation type="plasmid" evidence="5 6">
    <name>pDSM1084</name>
</geneLocation>
<keyword evidence="3" id="KW-0067">ATP-binding</keyword>
<dbReference type="InterPro" id="IPR018145">
    <property type="entry name" value="CagE_TrbE_VirB_cntrl_dom"/>
</dbReference>
<evidence type="ECO:0000256" key="2">
    <source>
        <dbReference type="ARBA" id="ARBA00022741"/>
    </source>
</evidence>
<organism evidence="5 6">
    <name type="scientific">Hydrogenophaga pseudoflava</name>
    <name type="common">Pseudomonas carboxydoflava</name>
    <dbReference type="NCBI Taxonomy" id="47421"/>
    <lineage>
        <taxon>Bacteria</taxon>
        <taxon>Pseudomonadati</taxon>
        <taxon>Pseudomonadota</taxon>
        <taxon>Betaproteobacteria</taxon>
        <taxon>Burkholderiales</taxon>
        <taxon>Comamonadaceae</taxon>
        <taxon>Hydrogenophaga</taxon>
    </lineage>
</organism>
<dbReference type="PANTHER" id="PTHR30121">
    <property type="entry name" value="UNCHARACTERIZED PROTEIN YJGR-RELATED"/>
    <property type="match status" value="1"/>
</dbReference>
<feature type="domain" description="CagE TrbE VirB component of type IV transporter system central" evidence="4">
    <location>
        <begin position="184"/>
        <end position="388"/>
    </location>
</feature>
<dbReference type="SUPFAM" id="SSF52540">
    <property type="entry name" value="P-loop containing nucleoside triphosphate hydrolases"/>
    <property type="match status" value="1"/>
</dbReference>
<dbReference type="Proteomes" id="UP000293912">
    <property type="component" value="Plasmid pDSM1084"/>
</dbReference>
<name>A0A4P6X230_HYDPS</name>
<dbReference type="Gene3D" id="3.40.50.300">
    <property type="entry name" value="P-loop containing nucleotide triphosphate hydrolases"/>
    <property type="match status" value="1"/>
</dbReference>
<evidence type="ECO:0000313" key="6">
    <source>
        <dbReference type="Proteomes" id="UP000293912"/>
    </source>
</evidence>
<gene>
    <name evidence="5" type="primary">virB15</name>
    <name evidence="5" type="ORF">HPF_23340</name>
</gene>
<dbReference type="KEGG" id="hpse:HPF_23340"/>
<dbReference type="EMBL" id="CP037868">
    <property type="protein sequence ID" value="QBM30642.1"/>
    <property type="molecule type" value="Genomic_DNA"/>
</dbReference>
<proteinExistence type="inferred from homology"/>
<dbReference type="GO" id="GO:0005524">
    <property type="term" value="F:ATP binding"/>
    <property type="evidence" value="ECO:0007669"/>
    <property type="project" value="UniProtKB-KW"/>
</dbReference>
<accession>A0A4P6X230</accession>
<sequence>MKTKKQNREEPLNTAKEVSGAEFLNVGGHVQPDVLRLRDGSGYLMTWQLDGIPFEATEDEYLESRSRALVSFIKSIGGGERAVWVHRVRRLTVPDFGHAEYDNAFAAQVDAKYREQLSKSSMMETALFMTLLVRCPSFKIPKWQFWVPRKGLEDIAQKEAHYIAEIHGQALQVEAALKRYGPRRLGIAERGGRQYSELAELFSYLMTGVQRQVPYSQMDVRHQLQAGRVFFGDRNALWEAKGNPATYGRFYDILQYPEAGVTVRTNDAILAGDFEFIETQSYSLMARRDAAYELEKQRKQMIAGDEASTAEIESMAEAIESLRDGRIEMGEYHYSLNVLGRSLEEAEAAAKRAEALMSEQDFLLVPNVECPDAAWLAQIPGSWALRPRLAYIPSPNFACMSALHNYPAGKRDGNPWGRALTVLDSVSRQPYYFNLHRSPQDEDSEDRKLPGNTVVLGATGVGKTTFVLFLVCQLQKYRPHLVVFDKDRGTEIAIRALGGSYTAFKRGEYTGLNPFQWRDTPTTRKLCESLVEVCVGGNLTARERDDIHRAVKVVFEEVDFDQRRLAAVDQALPDVGENGLGLRLARWVNHGALAWVLDSPRDTLQLDSNRLFGFDYTEFLDDNETRTPIMMALLAACEGLIDGTPFAYVMDEFWKPLSDPVFTEFAKDKLKTIRKQNGLGLFSTQSPSDALQSTIGKTIVEQCITHIYLPNPKASYDDYVGGFKCTPAEFELIRNFGEDSRLMLVKQGEGSTVCRLDLGSMQEELVALSGSTDNVLRLDEIRAQVGDDFAAWWPLLTGKK</sequence>
<keyword evidence="2" id="KW-0547">Nucleotide-binding</keyword>
<dbReference type="Pfam" id="PF03135">
    <property type="entry name" value="CagE_TrbE_VirB"/>
    <property type="match status" value="1"/>
</dbReference>
<evidence type="ECO:0000259" key="4">
    <source>
        <dbReference type="Pfam" id="PF03135"/>
    </source>
</evidence>
<evidence type="ECO:0000256" key="3">
    <source>
        <dbReference type="ARBA" id="ARBA00022840"/>
    </source>
</evidence>